<dbReference type="GO" id="GO:0005525">
    <property type="term" value="F:GTP binding"/>
    <property type="evidence" value="ECO:0007669"/>
    <property type="project" value="UniProtKB-KW"/>
</dbReference>
<dbReference type="Pfam" id="PF18133">
    <property type="entry name" value="HydF_tetramer"/>
    <property type="match status" value="1"/>
</dbReference>
<dbReference type="GO" id="GO:0002098">
    <property type="term" value="P:tRNA wobble uridine modification"/>
    <property type="evidence" value="ECO:0007669"/>
    <property type="project" value="TreeGrafter"/>
</dbReference>
<dbReference type="InterPro" id="IPR027417">
    <property type="entry name" value="P-loop_NTPase"/>
</dbReference>
<dbReference type="Gene3D" id="3.40.50.11420">
    <property type="match status" value="1"/>
</dbReference>
<dbReference type="PANTHER" id="PTHR42714:SF6">
    <property type="entry name" value="TRANSLATION INITIATION FACTOR IF-2"/>
    <property type="match status" value="1"/>
</dbReference>
<keyword evidence="7" id="KW-1185">Reference proteome</keyword>
<dbReference type="NCBIfam" id="TIGR03918">
    <property type="entry name" value="GTP_HydF"/>
    <property type="match status" value="1"/>
</dbReference>
<dbReference type="Pfam" id="PF01926">
    <property type="entry name" value="MMR_HSR1"/>
    <property type="match status" value="1"/>
</dbReference>
<evidence type="ECO:0000256" key="2">
    <source>
        <dbReference type="ARBA" id="ARBA00023134"/>
    </source>
</evidence>
<protein>
    <submittedName>
        <fullName evidence="6">[FeFe] hydrogenase H-cluster maturation GTPase HydF</fullName>
    </submittedName>
</protein>
<proteinExistence type="predicted"/>
<dbReference type="KEGG" id="hcv:FTV88_1005"/>
<evidence type="ECO:0000256" key="1">
    <source>
        <dbReference type="ARBA" id="ARBA00022741"/>
    </source>
</evidence>
<organism evidence="6 7">
    <name type="scientific">Heliorestis convoluta</name>
    <dbReference type="NCBI Taxonomy" id="356322"/>
    <lineage>
        <taxon>Bacteria</taxon>
        <taxon>Bacillati</taxon>
        <taxon>Bacillota</taxon>
        <taxon>Clostridia</taxon>
        <taxon>Eubacteriales</taxon>
        <taxon>Heliobacteriaceae</taxon>
        <taxon>Heliorestis</taxon>
    </lineage>
</organism>
<evidence type="ECO:0000313" key="7">
    <source>
        <dbReference type="Proteomes" id="UP000366051"/>
    </source>
</evidence>
<evidence type="ECO:0000259" key="5">
    <source>
        <dbReference type="Pfam" id="PF18133"/>
    </source>
</evidence>
<dbReference type="GO" id="GO:0005737">
    <property type="term" value="C:cytoplasm"/>
    <property type="evidence" value="ECO:0007669"/>
    <property type="project" value="TreeGrafter"/>
</dbReference>
<keyword evidence="1" id="KW-0547">Nucleotide-binding</keyword>
<dbReference type="Gene3D" id="3.40.50.11410">
    <property type="match status" value="1"/>
</dbReference>
<evidence type="ECO:0000313" key="6">
    <source>
        <dbReference type="EMBL" id="QGG47157.1"/>
    </source>
</evidence>
<evidence type="ECO:0000259" key="3">
    <source>
        <dbReference type="Pfam" id="PF01926"/>
    </source>
</evidence>
<dbReference type="EMBL" id="CP045875">
    <property type="protein sequence ID" value="QGG47157.1"/>
    <property type="molecule type" value="Genomic_DNA"/>
</dbReference>
<dbReference type="InterPro" id="IPR005225">
    <property type="entry name" value="Small_GTP-bd"/>
</dbReference>
<dbReference type="InterPro" id="IPR023873">
    <property type="entry name" value="FeFe-hyd_GTPase_HydF"/>
</dbReference>
<feature type="domain" description="Hydrogen maturase F tetramerization" evidence="5">
    <location>
        <begin position="291"/>
        <end position="405"/>
    </location>
</feature>
<sequence>MSLQETPRGERLHIALLGRRNSGKSSLINALSNQEAAIVSPQAGTTTDPVYRAMEILPLGPVVLIDTPGYDDEGELGALRIKKTYEVFAKTDIALLVLEATTGWTEIDKQWLQRLQKTAIPLVIIWNKADLLSEEAKESFPALHSRDENIESPVPSEIVSAITGQGLSKLVDQLIKVAEKKEESPLIIADLIQPGDVVILVVPIDDSAPKGRIILPQVQTLRELLDHQAVTMVVQPEKLQETLSTMTRPPALVVTDSQAFNQVKELLPPQIALTSFSILMARYKGDLEVLNAGLQKVKELQPGESVLIIEACTHRRQHKDIGTVQIPRLLDKRAGGPLHYTFASGQTIPEDLSPYQLIVHCGACMINRKQMLSRIQRAQLAKIPIVNYGVLLAHFAGIHERALEPLQKL</sequence>
<keyword evidence="2" id="KW-0342">GTP-binding</keyword>
<feature type="domain" description="Hydrogen maturase F dimerization" evidence="4">
    <location>
        <begin position="187"/>
        <end position="285"/>
    </location>
</feature>
<dbReference type="GO" id="GO:0030488">
    <property type="term" value="P:tRNA methylation"/>
    <property type="evidence" value="ECO:0007669"/>
    <property type="project" value="TreeGrafter"/>
</dbReference>
<evidence type="ECO:0000259" key="4">
    <source>
        <dbReference type="Pfam" id="PF18128"/>
    </source>
</evidence>
<dbReference type="InterPro" id="IPR041606">
    <property type="entry name" value="HydF_dimer"/>
</dbReference>
<reference evidence="7" key="1">
    <citation type="submission" date="2019-11" db="EMBL/GenBank/DDBJ databases">
        <title>Genome sequence of Heliorestis convoluta strain HH, an alkaliphilic and minimalistic phototrophic bacterium from a soda lake in Egypt.</title>
        <authorList>
            <person name="Dewey E.D."/>
            <person name="Stokes L.M."/>
            <person name="Burchell B.M."/>
            <person name="Shaffer K.N."/>
            <person name="Huntington A.M."/>
            <person name="Baker J.M."/>
            <person name="Nadendla S."/>
            <person name="Giglio M.G."/>
            <person name="Touchman J.W."/>
            <person name="Blankenship R.E."/>
            <person name="Madigan M.T."/>
            <person name="Sattley W.M."/>
        </authorList>
    </citation>
    <scope>NUCLEOTIDE SEQUENCE [LARGE SCALE GENOMIC DNA]</scope>
    <source>
        <strain evidence="7">HH</strain>
    </source>
</reference>
<dbReference type="CDD" id="cd00880">
    <property type="entry name" value="Era_like"/>
    <property type="match status" value="1"/>
</dbReference>
<accession>A0A5Q2MXC3</accession>
<dbReference type="Gene3D" id="3.40.50.300">
    <property type="entry name" value="P-loop containing nucleotide triphosphate hydrolases"/>
    <property type="match status" value="1"/>
</dbReference>
<dbReference type="RefSeq" id="WP_153724596.1">
    <property type="nucleotide sequence ID" value="NZ_CP045875.1"/>
</dbReference>
<dbReference type="OrthoDB" id="9811338at2"/>
<dbReference type="InterPro" id="IPR040644">
    <property type="entry name" value="HydF_tetramer"/>
</dbReference>
<dbReference type="InterPro" id="IPR006073">
    <property type="entry name" value="GTP-bd"/>
</dbReference>
<dbReference type="Proteomes" id="UP000366051">
    <property type="component" value="Chromosome"/>
</dbReference>
<dbReference type="PANTHER" id="PTHR42714">
    <property type="entry name" value="TRNA MODIFICATION GTPASE GTPBP3"/>
    <property type="match status" value="1"/>
</dbReference>
<feature type="domain" description="G" evidence="3">
    <location>
        <begin position="13"/>
        <end position="128"/>
    </location>
</feature>
<dbReference type="Pfam" id="PF18128">
    <property type="entry name" value="HydF_dimer"/>
    <property type="match status" value="1"/>
</dbReference>
<gene>
    <name evidence="6" type="primary">hydF</name>
    <name evidence="6" type="ORF">FTV88_1005</name>
</gene>
<name>A0A5Q2MXC3_9FIRM</name>
<dbReference type="SUPFAM" id="SSF52540">
    <property type="entry name" value="P-loop containing nucleoside triphosphate hydrolases"/>
    <property type="match status" value="1"/>
</dbReference>
<dbReference type="NCBIfam" id="TIGR00231">
    <property type="entry name" value="small_GTP"/>
    <property type="match status" value="1"/>
</dbReference>
<dbReference type="AlphaFoldDB" id="A0A5Q2MXC3"/>